<dbReference type="EMBL" id="VNWK01000026">
    <property type="protein sequence ID" value="TXJ93869.1"/>
    <property type="molecule type" value="Genomic_DNA"/>
</dbReference>
<keyword evidence="1" id="KW-0472">Membrane</keyword>
<accession>A0ABY3KHB1</accession>
<reference evidence="2 3" key="1">
    <citation type="submission" date="2019-07" db="EMBL/GenBank/DDBJ databases">
        <title>Draft genome of two Muricauda strains isolated from deep sea.</title>
        <authorList>
            <person name="Sun C."/>
        </authorList>
    </citation>
    <scope>NUCLEOTIDE SEQUENCE [LARGE SCALE GENOMIC DNA]</scope>
    <source>
        <strain evidence="2 3">72</strain>
    </source>
</reference>
<evidence type="ECO:0008006" key="4">
    <source>
        <dbReference type="Google" id="ProtNLM"/>
    </source>
</evidence>
<keyword evidence="1" id="KW-1133">Transmembrane helix</keyword>
<feature type="transmembrane region" description="Helical" evidence="1">
    <location>
        <begin position="72"/>
        <end position="90"/>
    </location>
</feature>
<protein>
    <recommendedName>
        <fullName evidence="4">Riboflavin synthase subunit beta</fullName>
    </recommendedName>
</protein>
<dbReference type="RefSeq" id="WP_147378272.1">
    <property type="nucleotide sequence ID" value="NZ_QXFI01000026.1"/>
</dbReference>
<keyword evidence="3" id="KW-1185">Reference proteome</keyword>
<evidence type="ECO:0000313" key="3">
    <source>
        <dbReference type="Proteomes" id="UP000321621"/>
    </source>
</evidence>
<gene>
    <name evidence="2" type="ORF">FQ017_10620</name>
</gene>
<organism evidence="2 3">
    <name type="scientific">Flagellimonas pelagia</name>
    <dbReference type="NCBI Taxonomy" id="2306998"/>
    <lineage>
        <taxon>Bacteria</taxon>
        <taxon>Pseudomonadati</taxon>
        <taxon>Bacteroidota</taxon>
        <taxon>Flavobacteriia</taxon>
        <taxon>Flavobacteriales</taxon>
        <taxon>Flavobacteriaceae</taxon>
        <taxon>Flagellimonas</taxon>
    </lineage>
</organism>
<sequence>MGSASQPMLVVKANRALLRKRRSFKEIREAYEGYVNDTELKFKELTPFEQKKIRDKIIQQAKRDRWLEIQNYFIALLILVFLGFLFYALFLD</sequence>
<dbReference type="Proteomes" id="UP000321621">
    <property type="component" value="Unassembled WGS sequence"/>
</dbReference>
<proteinExistence type="predicted"/>
<evidence type="ECO:0000256" key="1">
    <source>
        <dbReference type="SAM" id="Phobius"/>
    </source>
</evidence>
<comment type="caution">
    <text evidence="2">The sequence shown here is derived from an EMBL/GenBank/DDBJ whole genome shotgun (WGS) entry which is preliminary data.</text>
</comment>
<evidence type="ECO:0000313" key="2">
    <source>
        <dbReference type="EMBL" id="TXJ93869.1"/>
    </source>
</evidence>
<keyword evidence="1" id="KW-0812">Transmembrane</keyword>
<name>A0ABY3KHB1_9FLAO</name>